<feature type="binding site" evidence="13">
    <location>
        <position position="208"/>
    </location>
    <ligand>
        <name>Zn(2+)</name>
        <dbReference type="ChEBI" id="CHEBI:29105"/>
    </ligand>
</feature>
<dbReference type="NCBIfam" id="TIGR00435">
    <property type="entry name" value="cysS"/>
    <property type="match status" value="1"/>
</dbReference>
<evidence type="ECO:0000256" key="4">
    <source>
        <dbReference type="ARBA" id="ARBA00022490"/>
    </source>
</evidence>
<keyword evidence="16" id="KW-1185">Reference proteome</keyword>
<evidence type="ECO:0000256" key="9">
    <source>
        <dbReference type="ARBA" id="ARBA00022840"/>
    </source>
</evidence>
<dbReference type="SUPFAM" id="SSF52374">
    <property type="entry name" value="Nucleotidylyl transferase"/>
    <property type="match status" value="1"/>
</dbReference>
<dbReference type="RefSeq" id="WP_349053996.1">
    <property type="nucleotide sequence ID" value="NZ_JBBNPS010000013.1"/>
</dbReference>
<name>A0ABV1J973_9FIRM</name>
<dbReference type="Pfam" id="PF23493">
    <property type="entry name" value="CysS_C"/>
    <property type="match status" value="1"/>
</dbReference>
<dbReference type="Pfam" id="PF01406">
    <property type="entry name" value="tRNA-synt_1e"/>
    <property type="match status" value="1"/>
</dbReference>
<feature type="short sequence motif" description="'HIGH' region" evidence="13">
    <location>
        <begin position="29"/>
        <end position="39"/>
    </location>
</feature>
<keyword evidence="5 13" id="KW-0436">Ligase</keyword>
<evidence type="ECO:0000259" key="14">
    <source>
        <dbReference type="SMART" id="SM00840"/>
    </source>
</evidence>
<keyword evidence="4 13" id="KW-0963">Cytoplasm</keyword>
<feature type="short sequence motif" description="'KMSKS' region" evidence="13">
    <location>
        <begin position="265"/>
        <end position="269"/>
    </location>
</feature>
<dbReference type="Proteomes" id="UP001481872">
    <property type="component" value="Unassembled WGS sequence"/>
</dbReference>
<reference evidence="15 16" key="1">
    <citation type="submission" date="2024-04" db="EMBL/GenBank/DDBJ databases">
        <title>Human intestinal bacterial collection.</title>
        <authorList>
            <person name="Pauvert C."/>
            <person name="Hitch T.C.A."/>
            <person name="Clavel T."/>
        </authorList>
    </citation>
    <scope>NUCLEOTIDE SEQUENCE [LARGE SCALE GENOMIC DNA]</scope>
    <source>
        <strain evidence="15 16">CLA-SR-H026</strain>
    </source>
</reference>
<feature type="binding site" evidence="13">
    <location>
        <position position="268"/>
    </location>
    <ligand>
        <name>ATP</name>
        <dbReference type="ChEBI" id="CHEBI:30616"/>
    </ligand>
</feature>
<dbReference type="PRINTS" id="PR00983">
    <property type="entry name" value="TRNASYNTHCYS"/>
</dbReference>
<dbReference type="InterPro" id="IPR015803">
    <property type="entry name" value="Cys-tRNA-ligase"/>
</dbReference>
<evidence type="ECO:0000256" key="8">
    <source>
        <dbReference type="ARBA" id="ARBA00022833"/>
    </source>
</evidence>
<dbReference type="Gene3D" id="1.20.120.1910">
    <property type="entry name" value="Cysteine-tRNA ligase, C-terminal anti-codon recognition domain"/>
    <property type="match status" value="1"/>
</dbReference>
<dbReference type="InterPro" id="IPR014729">
    <property type="entry name" value="Rossmann-like_a/b/a_fold"/>
</dbReference>
<dbReference type="InterPro" id="IPR009080">
    <property type="entry name" value="tRNAsynth_Ia_anticodon-bd"/>
</dbReference>
<dbReference type="HAMAP" id="MF_00041">
    <property type="entry name" value="Cys_tRNA_synth"/>
    <property type="match status" value="1"/>
</dbReference>
<feature type="binding site" evidence="13">
    <location>
        <position position="27"/>
    </location>
    <ligand>
        <name>Zn(2+)</name>
        <dbReference type="ChEBI" id="CHEBI:29105"/>
    </ligand>
</feature>
<evidence type="ECO:0000256" key="7">
    <source>
        <dbReference type="ARBA" id="ARBA00022741"/>
    </source>
</evidence>
<comment type="cofactor">
    <cofactor evidence="13">
        <name>Zn(2+)</name>
        <dbReference type="ChEBI" id="CHEBI:29105"/>
    </cofactor>
    <text evidence="13">Binds 1 zinc ion per subunit.</text>
</comment>
<dbReference type="PANTHER" id="PTHR10890:SF3">
    <property type="entry name" value="CYSTEINE--TRNA LIGASE, CYTOPLASMIC"/>
    <property type="match status" value="1"/>
</dbReference>
<sequence>MKLFNSMTRQKEEFKSLEDKKVRMYNCGPTVYNFIHVGNARPLVVFDTLRRYFIYKGYDVDFVVNFTDIDDKLINRAKDENTTVFDVADRYIGEFMQDANGLNLYTYKTINPRATEFIEPMLEFVGGLVEKGAAYPADGDVYFDITKAKDYGKLSGKNIDELQSGARIEVNSAKKNPGDFVLWKGKKEGEPFWASPWGDGRPGWHLECSVMAKTLLGETIDIHSGGEDLQFPHHENEIAQSETLTGKTFANYWLHNGMITVDGTKMSKSLGNFFTVREVANVFDLEVLRFFLLSAHYRSPINYSYDAMEQTKAGLDRLYGVRDHMEQLLKGDMEAGNDADFDAEVQKEKEEFMAAMDDDLNTARATGALFTLARDINTFIAKGPKKDSLQSAYDTFMELADVLGILYRREETDEDSAIEALLEERKAARANKDFARADAIRDELFEKGIAIEDTREGTLWKRI</sequence>
<dbReference type="InterPro" id="IPR056411">
    <property type="entry name" value="CysS_C"/>
</dbReference>
<comment type="subcellular location">
    <subcellularLocation>
        <location evidence="1 13">Cytoplasm</location>
    </subcellularLocation>
</comment>
<comment type="caution">
    <text evidence="15">The sequence shown here is derived from an EMBL/GenBank/DDBJ whole genome shotgun (WGS) entry which is preliminary data.</text>
</comment>
<keyword evidence="9 13" id="KW-0067">ATP-binding</keyword>
<dbReference type="SUPFAM" id="SSF47323">
    <property type="entry name" value="Anticodon-binding domain of a subclass of class I aminoacyl-tRNA synthetases"/>
    <property type="match status" value="1"/>
</dbReference>
<feature type="binding site" evidence="13">
    <location>
        <position position="233"/>
    </location>
    <ligand>
        <name>Zn(2+)</name>
        <dbReference type="ChEBI" id="CHEBI:29105"/>
    </ligand>
</feature>
<evidence type="ECO:0000256" key="2">
    <source>
        <dbReference type="ARBA" id="ARBA00005594"/>
    </source>
</evidence>
<evidence type="ECO:0000256" key="1">
    <source>
        <dbReference type="ARBA" id="ARBA00004496"/>
    </source>
</evidence>
<comment type="catalytic activity">
    <reaction evidence="12 13">
        <text>tRNA(Cys) + L-cysteine + ATP = L-cysteinyl-tRNA(Cys) + AMP + diphosphate</text>
        <dbReference type="Rhea" id="RHEA:17773"/>
        <dbReference type="Rhea" id="RHEA-COMP:9661"/>
        <dbReference type="Rhea" id="RHEA-COMP:9679"/>
        <dbReference type="ChEBI" id="CHEBI:30616"/>
        <dbReference type="ChEBI" id="CHEBI:33019"/>
        <dbReference type="ChEBI" id="CHEBI:35235"/>
        <dbReference type="ChEBI" id="CHEBI:78442"/>
        <dbReference type="ChEBI" id="CHEBI:78517"/>
        <dbReference type="ChEBI" id="CHEBI:456215"/>
        <dbReference type="EC" id="6.1.1.16"/>
    </reaction>
</comment>
<dbReference type="Gene3D" id="3.40.50.620">
    <property type="entry name" value="HUPs"/>
    <property type="match status" value="1"/>
</dbReference>
<evidence type="ECO:0000256" key="12">
    <source>
        <dbReference type="ARBA" id="ARBA00047398"/>
    </source>
</evidence>
<keyword evidence="8 13" id="KW-0862">Zinc</keyword>
<dbReference type="CDD" id="cd00672">
    <property type="entry name" value="CysRS_core"/>
    <property type="match status" value="1"/>
</dbReference>
<feature type="binding site" evidence="13">
    <location>
        <position position="237"/>
    </location>
    <ligand>
        <name>Zn(2+)</name>
        <dbReference type="ChEBI" id="CHEBI:29105"/>
    </ligand>
</feature>
<dbReference type="InterPro" id="IPR015273">
    <property type="entry name" value="Cys-tRNA-synt_Ia_DALR"/>
</dbReference>
<evidence type="ECO:0000313" key="16">
    <source>
        <dbReference type="Proteomes" id="UP001481872"/>
    </source>
</evidence>
<keyword evidence="10 13" id="KW-0648">Protein biosynthesis</keyword>
<evidence type="ECO:0000256" key="6">
    <source>
        <dbReference type="ARBA" id="ARBA00022723"/>
    </source>
</evidence>
<protein>
    <recommendedName>
        <fullName evidence="13">Cysteine--tRNA ligase</fullName>
        <ecNumber evidence="13">6.1.1.16</ecNumber>
    </recommendedName>
    <alternativeName>
        <fullName evidence="13">Cysteinyl-tRNA synthetase</fullName>
        <shortName evidence="13">CysRS</shortName>
    </alternativeName>
</protein>
<accession>A0ABV1J973</accession>
<comment type="subunit">
    <text evidence="3 13">Monomer.</text>
</comment>
<evidence type="ECO:0000313" key="15">
    <source>
        <dbReference type="EMBL" id="MEQ3353752.1"/>
    </source>
</evidence>
<keyword evidence="7 13" id="KW-0547">Nucleotide-binding</keyword>
<dbReference type="InterPro" id="IPR024909">
    <property type="entry name" value="Cys-tRNA/MSH_ligase"/>
</dbReference>
<evidence type="ECO:0000256" key="5">
    <source>
        <dbReference type="ARBA" id="ARBA00022598"/>
    </source>
</evidence>
<dbReference type="SMART" id="SM00840">
    <property type="entry name" value="DALR_2"/>
    <property type="match status" value="1"/>
</dbReference>
<comment type="similarity">
    <text evidence="2 13">Belongs to the class-I aminoacyl-tRNA synthetase family.</text>
</comment>
<evidence type="ECO:0000256" key="13">
    <source>
        <dbReference type="HAMAP-Rule" id="MF_00041"/>
    </source>
</evidence>
<feature type="domain" description="Cysteinyl-tRNA synthetase class Ia DALR" evidence="14">
    <location>
        <begin position="351"/>
        <end position="414"/>
    </location>
</feature>
<dbReference type="InterPro" id="IPR032678">
    <property type="entry name" value="tRNA-synt_1_cat_dom"/>
</dbReference>
<gene>
    <name evidence="13 15" type="primary">cysS</name>
    <name evidence="15" type="ORF">AAA081_05475</name>
</gene>
<keyword evidence="11 13" id="KW-0030">Aminoacyl-tRNA synthetase</keyword>
<proteinExistence type="inferred from homology"/>
<dbReference type="PANTHER" id="PTHR10890">
    <property type="entry name" value="CYSTEINYL-TRNA SYNTHETASE"/>
    <property type="match status" value="1"/>
</dbReference>
<dbReference type="GO" id="GO:0004817">
    <property type="term" value="F:cysteine-tRNA ligase activity"/>
    <property type="evidence" value="ECO:0007669"/>
    <property type="project" value="UniProtKB-EC"/>
</dbReference>
<keyword evidence="6 13" id="KW-0479">Metal-binding</keyword>
<organism evidence="15 16">
    <name type="scientific">Aedoeadaptatus acetigenes</name>
    <dbReference type="NCBI Taxonomy" id="2981723"/>
    <lineage>
        <taxon>Bacteria</taxon>
        <taxon>Bacillati</taxon>
        <taxon>Bacillota</taxon>
        <taxon>Tissierellia</taxon>
        <taxon>Tissierellales</taxon>
        <taxon>Peptoniphilaceae</taxon>
        <taxon>Aedoeadaptatus</taxon>
    </lineage>
</organism>
<evidence type="ECO:0000256" key="10">
    <source>
        <dbReference type="ARBA" id="ARBA00022917"/>
    </source>
</evidence>
<evidence type="ECO:0000256" key="3">
    <source>
        <dbReference type="ARBA" id="ARBA00011245"/>
    </source>
</evidence>
<dbReference type="EC" id="6.1.1.16" evidence="13"/>
<evidence type="ECO:0000256" key="11">
    <source>
        <dbReference type="ARBA" id="ARBA00023146"/>
    </source>
</evidence>
<dbReference type="EMBL" id="JBBNPS010000013">
    <property type="protein sequence ID" value="MEQ3353752.1"/>
    <property type="molecule type" value="Genomic_DNA"/>
</dbReference>
<dbReference type="Pfam" id="PF09190">
    <property type="entry name" value="DALR_2"/>
    <property type="match status" value="1"/>
</dbReference>